<sequence>MKLSTKDLILIALFSALTAIGAYLSLPIQPVAISFQTLIVIMSGMILGSKSGGLSQVIYIFLGLIGLPVFTGGIGGIPILMKPSFGFAIGFIPAAYLSGKVVEKFENNSILKYILASLVATLIIYLFGLPYMAYILNSVLHKNLSWIKIFQSGCLIFLPGDIIKCILSSLISYKIIPLIKNNKEF</sequence>
<dbReference type="RefSeq" id="WP_216455572.1">
    <property type="nucleotide sequence ID" value="NZ_JAHLQL010000001.1"/>
</dbReference>
<dbReference type="PANTHER" id="PTHR34295:SF1">
    <property type="entry name" value="BIOTIN TRANSPORTER BIOY"/>
    <property type="match status" value="1"/>
</dbReference>
<keyword evidence="2" id="KW-1003">Cell membrane</keyword>
<dbReference type="EMBL" id="JAHLQL010000001">
    <property type="protein sequence ID" value="MBU5590358.1"/>
    <property type="molecule type" value="Genomic_DNA"/>
</dbReference>
<evidence type="ECO:0000256" key="2">
    <source>
        <dbReference type="PIRNR" id="PIRNR016661"/>
    </source>
</evidence>
<dbReference type="PIRSF" id="PIRSF016661">
    <property type="entry name" value="BioY"/>
    <property type="match status" value="1"/>
</dbReference>
<feature type="transmembrane region" description="Helical" evidence="3">
    <location>
        <begin position="156"/>
        <end position="176"/>
    </location>
</feature>
<evidence type="ECO:0000256" key="1">
    <source>
        <dbReference type="ARBA" id="ARBA00010692"/>
    </source>
</evidence>
<feature type="transmembrane region" description="Helical" evidence="3">
    <location>
        <begin position="31"/>
        <end position="48"/>
    </location>
</feature>
<protein>
    <recommendedName>
        <fullName evidence="2">Biotin transporter</fullName>
    </recommendedName>
</protein>
<name>A0ABS6EWJ4_9CLOT</name>
<comment type="subcellular location">
    <subcellularLocation>
        <location evidence="2">Cell membrane</location>
        <topology evidence="2">Multi-pass membrane protein</topology>
    </subcellularLocation>
</comment>
<reference evidence="4 5" key="1">
    <citation type="submission" date="2021-06" db="EMBL/GenBank/DDBJ databases">
        <authorList>
            <person name="Sun Q."/>
            <person name="Li D."/>
        </authorList>
    </citation>
    <scope>NUCLEOTIDE SEQUENCE [LARGE SCALE GENOMIC DNA]</scope>
    <source>
        <strain evidence="4 5">MSJ-4</strain>
    </source>
</reference>
<comment type="similarity">
    <text evidence="1 2">Belongs to the BioY family.</text>
</comment>
<keyword evidence="2 3" id="KW-0472">Membrane</keyword>
<proteinExistence type="inferred from homology"/>
<feature type="transmembrane region" description="Helical" evidence="3">
    <location>
        <begin position="114"/>
        <end position="136"/>
    </location>
</feature>
<accession>A0ABS6EWJ4</accession>
<keyword evidence="3" id="KW-0812">Transmembrane</keyword>
<evidence type="ECO:0000256" key="3">
    <source>
        <dbReference type="SAM" id="Phobius"/>
    </source>
</evidence>
<keyword evidence="2" id="KW-0813">Transport</keyword>
<keyword evidence="3" id="KW-1133">Transmembrane helix</keyword>
<dbReference type="Proteomes" id="UP000736583">
    <property type="component" value="Unassembled WGS sequence"/>
</dbReference>
<organism evidence="4 5">
    <name type="scientific">Clostridium simiarum</name>
    <dbReference type="NCBI Taxonomy" id="2841506"/>
    <lineage>
        <taxon>Bacteria</taxon>
        <taxon>Bacillati</taxon>
        <taxon>Bacillota</taxon>
        <taxon>Clostridia</taxon>
        <taxon>Eubacteriales</taxon>
        <taxon>Clostridiaceae</taxon>
        <taxon>Clostridium</taxon>
    </lineage>
</organism>
<gene>
    <name evidence="4" type="ORF">KQI89_01140</name>
</gene>
<dbReference type="InterPro" id="IPR003784">
    <property type="entry name" value="BioY"/>
</dbReference>
<keyword evidence="5" id="KW-1185">Reference proteome</keyword>
<comment type="caution">
    <text evidence="4">The sequence shown here is derived from an EMBL/GenBank/DDBJ whole genome shotgun (WGS) entry which is preliminary data.</text>
</comment>
<feature type="transmembrane region" description="Helical" evidence="3">
    <location>
        <begin position="85"/>
        <end position="102"/>
    </location>
</feature>
<dbReference type="Pfam" id="PF02632">
    <property type="entry name" value="BioY"/>
    <property type="match status" value="1"/>
</dbReference>
<dbReference type="PANTHER" id="PTHR34295">
    <property type="entry name" value="BIOTIN TRANSPORTER BIOY"/>
    <property type="match status" value="1"/>
</dbReference>
<evidence type="ECO:0000313" key="4">
    <source>
        <dbReference type="EMBL" id="MBU5590358.1"/>
    </source>
</evidence>
<evidence type="ECO:0000313" key="5">
    <source>
        <dbReference type="Proteomes" id="UP000736583"/>
    </source>
</evidence>
<feature type="transmembrane region" description="Helical" evidence="3">
    <location>
        <begin position="57"/>
        <end position="79"/>
    </location>
</feature>